<comment type="caution">
    <text evidence="1">The sequence shown here is derived from an EMBL/GenBank/DDBJ whole genome shotgun (WGS) entry which is preliminary data.</text>
</comment>
<dbReference type="SUPFAM" id="SSF51735">
    <property type="entry name" value="NAD(P)-binding Rossmann-fold domains"/>
    <property type="match status" value="1"/>
</dbReference>
<dbReference type="Gene3D" id="3.90.180.10">
    <property type="entry name" value="Medium-chain alcohol dehydrogenases, catalytic domain"/>
    <property type="match status" value="1"/>
</dbReference>
<protein>
    <submittedName>
        <fullName evidence="1">Zinc-binding dehydrogenase</fullName>
    </submittedName>
</protein>
<dbReference type="Proteomes" id="UP001183610">
    <property type="component" value="Unassembled WGS sequence"/>
</dbReference>
<dbReference type="PANTHER" id="PTHR45033">
    <property type="match status" value="1"/>
</dbReference>
<dbReference type="Gene3D" id="3.40.50.720">
    <property type="entry name" value="NAD(P)-binding Rossmann-like Domain"/>
    <property type="match status" value="1"/>
</dbReference>
<keyword evidence="2" id="KW-1185">Reference proteome</keyword>
<dbReference type="PANTHER" id="PTHR45033:SF2">
    <property type="entry name" value="ZINC-TYPE ALCOHOL DEHYDROGENASE-LIKE PROTEIN C1773.06C"/>
    <property type="match status" value="1"/>
</dbReference>
<dbReference type="InterPro" id="IPR036291">
    <property type="entry name" value="NAD(P)-bd_dom_sf"/>
</dbReference>
<sequence length="114" mass="12112">MRELTDVGATQVLEIGGAGTLTQSIEAVAHGGQIALVGNLAPGEGMDVHHFFRRAATLRSISVGSRSALERMTEAIARSGLWPVIDRVFPFEQAPEAVTHFKSGTYVGKAVISH</sequence>
<proteinExistence type="predicted"/>
<dbReference type="EMBL" id="JAVRET010000142">
    <property type="protein sequence ID" value="MDT0413479.1"/>
    <property type="molecule type" value="Genomic_DNA"/>
</dbReference>
<evidence type="ECO:0000313" key="1">
    <source>
        <dbReference type="EMBL" id="MDT0413479.1"/>
    </source>
</evidence>
<dbReference type="RefSeq" id="WP_010278445.1">
    <property type="nucleotide sequence ID" value="NZ_JAVRET010000142.1"/>
</dbReference>
<evidence type="ECO:0000313" key="2">
    <source>
        <dbReference type="Proteomes" id="UP001183610"/>
    </source>
</evidence>
<accession>A0ABU2RBJ8</accession>
<name>A0ABU2RBJ8_9ACTN</name>
<organism evidence="1 2">
    <name type="scientific">Streptomyces evansiae</name>
    <dbReference type="NCBI Taxonomy" id="3075535"/>
    <lineage>
        <taxon>Bacteria</taxon>
        <taxon>Bacillati</taxon>
        <taxon>Actinomycetota</taxon>
        <taxon>Actinomycetes</taxon>
        <taxon>Kitasatosporales</taxon>
        <taxon>Streptomycetaceae</taxon>
        <taxon>Streptomyces</taxon>
    </lineage>
</organism>
<reference evidence="2" key="1">
    <citation type="submission" date="2023-07" db="EMBL/GenBank/DDBJ databases">
        <title>30 novel species of actinomycetes from the DSMZ collection.</title>
        <authorList>
            <person name="Nouioui I."/>
        </authorList>
    </citation>
    <scope>NUCLEOTIDE SEQUENCE [LARGE SCALE GENOMIC DNA]</scope>
    <source>
        <strain evidence="2">DSM 41979</strain>
    </source>
</reference>
<gene>
    <name evidence="1" type="ORF">RM698_31135</name>
</gene>
<dbReference type="Pfam" id="PF13602">
    <property type="entry name" value="ADH_zinc_N_2"/>
    <property type="match status" value="1"/>
</dbReference>
<dbReference type="InterPro" id="IPR052711">
    <property type="entry name" value="Zinc_ADH-like"/>
</dbReference>